<dbReference type="InterPro" id="IPR004808">
    <property type="entry name" value="AP_endonuc_1"/>
</dbReference>
<keyword evidence="5 6" id="KW-0460">Magnesium</keyword>
<keyword evidence="4" id="KW-0378">Hydrolase</keyword>
<dbReference type="GO" id="GO:0008081">
    <property type="term" value="F:phosphoric diester hydrolase activity"/>
    <property type="evidence" value="ECO:0007669"/>
    <property type="project" value="TreeGrafter"/>
</dbReference>
<comment type="cofactor">
    <cofactor evidence="1">
        <name>Mn(2+)</name>
        <dbReference type="ChEBI" id="CHEBI:29035"/>
    </cofactor>
</comment>
<feature type="binding site" evidence="6">
    <location>
        <position position="657"/>
    </location>
    <ligand>
        <name>Mg(2+)</name>
        <dbReference type="ChEBI" id="CHEBI:18420"/>
        <label>1</label>
    </ligand>
</feature>
<dbReference type="EMBL" id="LVLJ01000379">
    <property type="protein sequence ID" value="OAE34588.1"/>
    <property type="molecule type" value="Genomic_DNA"/>
</dbReference>
<evidence type="ECO:0000256" key="2">
    <source>
        <dbReference type="ARBA" id="ARBA00007092"/>
    </source>
</evidence>
<dbReference type="InterPro" id="IPR005135">
    <property type="entry name" value="Endo/exonuclease/phosphatase"/>
</dbReference>
<keyword evidence="3 6" id="KW-0479">Metal-binding</keyword>
<evidence type="ECO:0000313" key="12">
    <source>
        <dbReference type="Proteomes" id="UP000077202"/>
    </source>
</evidence>
<dbReference type="SUPFAM" id="SSF68906">
    <property type="entry name" value="SAP domain"/>
    <property type="match status" value="1"/>
</dbReference>
<dbReference type="Pfam" id="PF03372">
    <property type="entry name" value="Exo_endo_phos"/>
    <property type="match status" value="1"/>
</dbReference>
<protein>
    <recommendedName>
        <fullName evidence="10">SAP domain-containing protein</fullName>
    </recommendedName>
</protein>
<evidence type="ECO:0000256" key="9">
    <source>
        <dbReference type="SAM" id="MobiDB-lite"/>
    </source>
</evidence>
<dbReference type="Proteomes" id="UP000077202">
    <property type="component" value="Unassembled WGS sequence"/>
</dbReference>
<evidence type="ECO:0000256" key="5">
    <source>
        <dbReference type="ARBA" id="ARBA00022842"/>
    </source>
</evidence>
<feature type="binding site" evidence="6">
    <location>
        <position position="540"/>
    </location>
    <ligand>
        <name>Mg(2+)</name>
        <dbReference type="ChEBI" id="CHEBI:18420"/>
        <label>1</label>
    </ligand>
</feature>
<dbReference type="PROSITE" id="PS00727">
    <property type="entry name" value="AP_NUCLEASE_F1_2"/>
    <property type="match status" value="1"/>
</dbReference>
<evidence type="ECO:0000256" key="4">
    <source>
        <dbReference type="ARBA" id="ARBA00022801"/>
    </source>
</evidence>
<comment type="caution">
    <text evidence="11">The sequence shown here is derived from an EMBL/GenBank/DDBJ whole genome shotgun (WGS) entry which is preliminary data.</text>
</comment>
<dbReference type="CDD" id="cd09087">
    <property type="entry name" value="Ape1-like_AP-endo"/>
    <property type="match status" value="1"/>
</dbReference>
<reference evidence="11" key="1">
    <citation type="submission" date="2016-03" db="EMBL/GenBank/DDBJ databases">
        <title>Mechanisms controlling the formation of the plant cell surface in tip-growing cells are functionally conserved among land plants.</title>
        <authorList>
            <person name="Honkanen S."/>
            <person name="Jones V.A."/>
            <person name="Morieri G."/>
            <person name="Champion C."/>
            <person name="Hetherington A.J."/>
            <person name="Kelly S."/>
            <person name="Saint-Marcoux D."/>
            <person name="Proust H."/>
            <person name="Prescott H."/>
            <person name="Dolan L."/>
        </authorList>
    </citation>
    <scope>NUCLEOTIDE SEQUENCE [LARGE SCALE GENOMIC DNA]</scope>
    <source>
        <tissue evidence="11">Whole gametophyte</tissue>
    </source>
</reference>
<feature type="compositionally biased region" description="Polar residues" evidence="9">
    <location>
        <begin position="364"/>
        <end position="376"/>
    </location>
</feature>
<dbReference type="AlphaFoldDB" id="A0A176WN62"/>
<feature type="coiled-coil region" evidence="8">
    <location>
        <begin position="304"/>
        <end position="331"/>
    </location>
</feature>
<dbReference type="PROSITE" id="PS50800">
    <property type="entry name" value="SAP"/>
    <property type="match status" value="1"/>
</dbReference>
<feature type="domain" description="SAP" evidence="10">
    <location>
        <begin position="253"/>
        <end position="287"/>
    </location>
</feature>
<dbReference type="InterPro" id="IPR020848">
    <property type="entry name" value="AP_endonuclease_F1_CS"/>
</dbReference>
<evidence type="ECO:0000256" key="1">
    <source>
        <dbReference type="ARBA" id="ARBA00001936"/>
    </source>
</evidence>
<dbReference type="GO" id="GO:0003906">
    <property type="term" value="F:DNA-(apurinic or apyrimidinic site) endonuclease activity"/>
    <property type="evidence" value="ECO:0007669"/>
    <property type="project" value="TreeGrafter"/>
</dbReference>
<feature type="site" description="Transition state stabilizer" evidence="7">
    <location>
        <position position="657"/>
    </location>
</feature>
<accession>A0A176WN62</accession>
<keyword evidence="8" id="KW-0175">Coiled coil</keyword>
<dbReference type="InterPro" id="IPR036361">
    <property type="entry name" value="SAP_dom_sf"/>
</dbReference>
<evidence type="ECO:0000256" key="6">
    <source>
        <dbReference type="PIRSR" id="PIRSR604808-2"/>
    </source>
</evidence>
<keyword evidence="6" id="KW-0464">Manganese</keyword>
<dbReference type="Gene3D" id="3.60.10.10">
    <property type="entry name" value="Endonuclease/exonuclease/phosphatase"/>
    <property type="match status" value="1"/>
</dbReference>
<dbReference type="NCBIfam" id="TIGR00633">
    <property type="entry name" value="xth"/>
    <property type="match status" value="1"/>
</dbReference>
<dbReference type="InterPro" id="IPR036691">
    <property type="entry name" value="Endo/exonu/phosph_ase_sf"/>
</dbReference>
<dbReference type="GO" id="GO:0008311">
    <property type="term" value="F:double-stranded DNA 3'-5' DNA exonuclease activity"/>
    <property type="evidence" value="ECO:0007669"/>
    <property type="project" value="TreeGrafter"/>
</dbReference>
<evidence type="ECO:0000259" key="10">
    <source>
        <dbReference type="PROSITE" id="PS50800"/>
    </source>
</evidence>
<gene>
    <name evidence="11" type="ORF">AXG93_1487s1340</name>
</gene>
<dbReference type="PANTHER" id="PTHR22748">
    <property type="entry name" value="AP ENDONUCLEASE"/>
    <property type="match status" value="1"/>
</dbReference>
<keyword evidence="12" id="KW-1185">Reference proteome</keyword>
<dbReference type="GO" id="GO:0046872">
    <property type="term" value="F:metal ion binding"/>
    <property type="evidence" value="ECO:0007669"/>
    <property type="project" value="UniProtKB-KW"/>
</dbReference>
<evidence type="ECO:0000256" key="8">
    <source>
        <dbReference type="SAM" id="Coils"/>
    </source>
</evidence>
<dbReference type="PROSITE" id="PS00726">
    <property type="entry name" value="AP_NUCLEASE_F1_1"/>
    <property type="match status" value="1"/>
</dbReference>
<evidence type="ECO:0000313" key="11">
    <source>
        <dbReference type="EMBL" id="OAE34588.1"/>
    </source>
</evidence>
<evidence type="ECO:0000256" key="3">
    <source>
        <dbReference type="ARBA" id="ARBA00022723"/>
    </source>
</evidence>
<feature type="site" description="Important for catalytic activity" evidence="7">
    <location>
        <position position="765"/>
    </location>
</feature>
<dbReference type="InterPro" id="IPR003034">
    <property type="entry name" value="SAP_dom"/>
</dbReference>
<dbReference type="InterPro" id="IPR020847">
    <property type="entry name" value="AP_endonuclease_F1_BS"/>
</dbReference>
<sequence>MLALPSSLVAQLRFSSLSFGGSGSCAGAFVARTRASSQCAPVLRCIPATACPDLARGCRLCLGRRSFCCSTSLSAAAGAARPHNWTGSLRRARVWELPGGVCCTRCSLIPLDPRSSCILDSGNASTGGHAGRLLPSRKVDRSRAESWSFHHCSSGREGGVNSGNFQVKCGITFGTSGEMTSVASREGGRQLRQRKETHISLSTQAIGRKKTKGVAREATSTDDEMELRQGIEESAAATEFEARLWDLDKSNKLTTLTVLELRGYMKLMSKPTAGRKDELISTVKEWLANRESSTLMSSRQAAAIQETSSDAESLEGALLKAENKNREAEAEAMSRRIDIPAKIVNQKRKDAAYSDLKVAQQDTAVSASPKRTSVDISMSGKGRLSKTDSESNGTLDDEIVVKAVTKRKIQSSTVVKTNDAASAAAWEDQGKKRKLEQEAKDSQEEISIRIVEEKIVEINGDQKKPWLTLAHKKPQADWVPYNPETMRSASLPSSVKAMKLISWNVNGLRALIKEKDKKTEEGLLLQLAKEEDFDVLCLQETKLQTKDVEQMSSLLPGYTFGSWSCSTAKLGYSGTAIISRVEPLSVKYGMGIPDHDNEGRLITAEFESFYLVTGYIPNSGEKLVRLAYRTAEWDPALSQYLKELEKKKPVIYTGDLNCANDEIDISNPDVDSEPQLLEVTLSDVLLTCFNIYDLIIIAHHIPIVVASQQGNRKSAGFTKEERESFKTNFLNKGLVDTFRKQHPNVLGYTYWAYRSGARVKNNGKDYSLYPVSNMLEQSLVVKMYELLQAYGGYDLTWFSFMHTLGYLMCTSDVLQDGG</sequence>
<evidence type="ECO:0000256" key="7">
    <source>
        <dbReference type="PIRSR" id="PIRSR604808-3"/>
    </source>
</evidence>
<dbReference type="GO" id="GO:0005634">
    <property type="term" value="C:nucleus"/>
    <property type="evidence" value="ECO:0007669"/>
    <property type="project" value="TreeGrafter"/>
</dbReference>
<organism evidence="11 12">
    <name type="scientific">Marchantia polymorpha subsp. ruderalis</name>
    <dbReference type="NCBI Taxonomy" id="1480154"/>
    <lineage>
        <taxon>Eukaryota</taxon>
        <taxon>Viridiplantae</taxon>
        <taxon>Streptophyta</taxon>
        <taxon>Embryophyta</taxon>
        <taxon>Marchantiophyta</taxon>
        <taxon>Marchantiopsida</taxon>
        <taxon>Marchantiidae</taxon>
        <taxon>Marchantiales</taxon>
        <taxon>Marchantiaceae</taxon>
        <taxon>Marchantia</taxon>
    </lineage>
</organism>
<dbReference type="PROSITE" id="PS51435">
    <property type="entry name" value="AP_NUCLEASE_F1_4"/>
    <property type="match status" value="1"/>
</dbReference>
<comment type="similarity">
    <text evidence="2">Belongs to the DNA repair enzymes AP/ExoA family.</text>
</comment>
<dbReference type="GO" id="GO:0006284">
    <property type="term" value="P:base-excision repair"/>
    <property type="evidence" value="ECO:0007669"/>
    <property type="project" value="TreeGrafter"/>
</dbReference>
<dbReference type="PANTHER" id="PTHR22748:SF6">
    <property type="entry name" value="DNA-(APURINIC OR APYRIMIDINIC SITE) ENDONUCLEASE"/>
    <property type="match status" value="1"/>
</dbReference>
<name>A0A176WN62_MARPO</name>
<feature type="binding site" evidence="6">
    <location>
        <position position="504"/>
    </location>
    <ligand>
        <name>Mg(2+)</name>
        <dbReference type="ChEBI" id="CHEBI:18420"/>
        <label>1</label>
    </ligand>
</feature>
<dbReference type="GO" id="GO:0003677">
    <property type="term" value="F:DNA binding"/>
    <property type="evidence" value="ECO:0007669"/>
    <property type="project" value="InterPro"/>
</dbReference>
<dbReference type="SUPFAM" id="SSF56219">
    <property type="entry name" value="DNase I-like"/>
    <property type="match status" value="1"/>
</dbReference>
<feature type="binding site" evidence="6">
    <location>
        <position position="655"/>
    </location>
    <ligand>
        <name>Mg(2+)</name>
        <dbReference type="ChEBI" id="CHEBI:18420"/>
        <label>1</label>
    </ligand>
</feature>
<proteinExistence type="inferred from homology"/>
<feature type="region of interest" description="Disordered" evidence="9">
    <location>
        <begin position="364"/>
        <end position="392"/>
    </location>
</feature>
<comment type="cofactor">
    <cofactor evidence="6">
        <name>Mg(2+)</name>
        <dbReference type="ChEBI" id="CHEBI:18420"/>
    </cofactor>
    <cofactor evidence="6">
        <name>Mn(2+)</name>
        <dbReference type="ChEBI" id="CHEBI:29035"/>
    </cofactor>
    <text evidence="6">Probably binds two magnesium or manganese ions per subunit.</text>
</comment>